<dbReference type="PANTHER" id="PTHR43462:SF1">
    <property type="entry name" value="ALANYL-TRNA EDITING PROTEIN AARSD1"/>
    <property type="match status" value="1"/>
</dbReference>
<evidence type="ECO:0000313" key="6">
    <source>
        <dbReference type="EMBL" id="CUO24523.1"/>
    </source>
</evidence>
<dbReference type="GO" id="GO:0046872">
    <property type="term" value="F:metal ion binding"/>
    <property type="evidence" value="ECO:0007669"/>
    <property type="project" value="UniProtKB-KW"/>
</dbReference>
<dbReference type="InterPro" id="IPR009000">
    <property type="entry name" value="Transl_B-barrel_sf"/>
</dbReference>
<dbReference type="InterPro" id="IPR018163">
    <property type="entry name" value="Thr/Ala-tRNA-synth_IIc_edit"/>
</dbReference>
<name>A0A174DGF3_9FIRM</name>
<feature type="domain" description="Alanyl-transfer RNA synthetases family profile" evidence="5">
    <location>
        <begin position="1"/>
        <end position="222"/>
    </location>
</feature>
<dbReference type="Pfam" id="PF01411">
    <property type="entry name" value="tRNA-synt_2c"/>
    <property type="match status" value="1"/>
</dbReference>
<reference evidence="6 7" key="1">
    <citation type="submission" date="2015-09" db="EMBL/GenBank/DDBJ databases">
        <authorList>
            <consortium name="Pathogen Informatics"/>
        </authorList>
    </citation>
    <scope>NUCLEOTIDE SEQUENCE [LARGE SCALE GENOMIC DNA]</scope>
    <source>
        <strain evidence="6 7">2789STDY5608837</strain>
    </source>
</reference>
<dbReference type="Pfam" id="PF07973">
    <property type="entry name" value="tRNA_SAD"/>
    <property type="match status" value="1"/>
</dbReference>
<dbReference type="GO" id="GO:0005737">
    <property type="term" value="C:cytoplasm"/>
    <property type="evidence" value="ECO:0007669"/>
    <property type="project" value="UniProtKB-SubCell"/>
</dbReference>
<dbReference type="PANTHER" id="PTHR43462">
    <property type="entry name" value="ALANYL-TRNA EDITING PROTEIN"/>
    <property type="match status" value="1"/>
</dbReference>
<dbReference type="InterPro" id="IPR051335">
    <property type="entry name" value="Alanyl-tRNA_Editing_Enzymes"/>
</dbReference>
<dbReference type="GeneID" id="79802779"/>
<dbReference type="SMART" id="SM00863">
    <property type="entry name" value="tRNA_SAD"/>
    <property type="match status" value="1"/>
</dbReference>
<sequence>MSETRKLYYEDVYTKEFTAKVLECREGKKGYEIILDQTAFYPEGGGQPYDLGILNDVEVLEVHEKDGEIIHYTKEAIEAGSDVTGKIDWHRRFDLMQQHSGEHIVSGLVHEAYGYDNVGFHMSSDVITVDLSGVLSEAQLAEIEVETNRKIWENSEVEITYPSREELDKLDYRSKKELTGQVRLVRFPGSDLCACCGTHVTHTGEIGAVKILTVENFHEGIRLTMICGKRVMDYLNMVNDQNRQVSMKLSAKIGETAAAVARLQDENFRLKGQVNHMFDELCTVEAKNWEDAGSVLLFHEGLEADQVRRMADAVMQKCSGCCAVFSANGDGSYKYAIGEQNGDLRQFTKEMNAALNGRGGGKPFFVQGSVKASEDEIRHFFKQ</sequence>
<evidence type="ECO:0000256" key="4">
    <source>
        <dbReference type="ARBA" id="ARBA00022833"/>
    </source>
</evidence>
<comment type="cofactor">
    <cofactor evidence="1">
        <name>Zn(2+)</name>
        <dbReference type="ChEBI" id="CHEBI:29105"/>
    </cofactor>
</comment>
<dbReference type="SUPFAM" id="SSF55186">
    <property type="entry name" value="ThrRS/AlaRS common domain"/>
    <property type="match status" value="1"/>
</dbReference>
<dbReference type="EMBL" id="CYZD01000007">
    <property type="protein sequence ID" value="CUO24523.1"/>
    <property type="molecule type" value="Genomic_DNA"/>
</dbReference>
<evidence type="ECO:0000256" key="2">
    <source>
        <dbReference type="ARBA" id="ARBA00004496"/>
    </source>
</evidence>
<dbReference type="GO" id="GO:0006419">
    <property type="term" value="P:alanyl-tRNA aminoacylation"/>
    <property type="evidence" value="ECO:0007669"/>
    <property type="project" value="InterPro"/>
</dbReference>
<dbReference type="InterPro" id="IPR018164">
    <property type="entry name" value="Ala-tRNA-synth_IIc_N"/>
</dbReference>
<dbReference type="GO" id="GO:0004813">
    <property type="term" value="F:alanine-tRNA ligase activity"/>
    <property type="evidence" value="ECO:0007669"/>
    <property type="project" value="UniProtKB-EC"/>
</dbReference>
<dbReference type="Pfam" id="PF02272">
    <property type="entry name" value="DHHA1"/>
    <property type="match status" value="1"/>
</dbReference>
<dbReference type="RefSeq" id="WP_005425880.1">
    <property type="nucleotide sequence ID" value="NZ_CP176627.1"/>
</dbReference>
<dbReference type="Gene3D" id="3.10.310.40">
    <property type="match status" value="1"/>
</dbReference>
<dbReference type="GO" id="GO:0003676">
    <property type="term" value="F:nucleic acid binding"/>
    <property type="evidence" value="ECO:0007669"/>
    <property type="project" value="InterPro"/>
</dbReference>
<dbReference type="Gene3D" id="2.40.30.130">
    <property type="match status" value="1"/>
</dbReference>
<keyword evidence="3" id="KW-0479">Metal-binding</keyword>
<dbReference type="InterPro" id="IPR018165">
    <property type="entry name" value="Ala-tRNA-synth_IIc_core"/>
</dbReference>
<dbReference type="Gene3D" id="3.30.980.10">
    <property type="entry name" value="Threonyl-trna Synthetase, Chain A, domain 2"/>
    <property type="match status" value="1"/>
</dbReference>
<dbReference type="GO" id="GO:0005524">
    <property type="term" value="F:ATP binding"/>
    <property type="evidence" value="ECO:0007669"/>
    <property type="project" value="InterPro"/>
</dbReference>
<proteinExistence type="predicted"/>
<dbReference type="InterPro" id="IPR012947">
    <property type="entry name" value="tRNA_SAD"/>
</dbReference>
<gene>
    <name evidence="6" type="primary">alaS_2</name>
    <name evidence="6" type="ORF">ERS852394_01769</name>
</gene>
<dbReference type="InterPro" id="IPR003156">
    <property type="entry name" value="DHHA1_dom"/>
</dbReference>
<organism evidence="6 7">
    <name type="scientific">Blautia obeum</name>
    <dbReference type="NCBI Taxonomy" id="40520"/>
    <lineage>
        <taxon>Bacteria</taxon>
        <taxon>Bacillati</taxon>
        <taxon>Bacillota</taxon>
        <taxon>Clostridia</taxon>
        <taxon>Lachnospirales</taxon>
        <taxon>Lachnospiraceae</taxon>
        <taxon>Blautia</taxon>
    </lineage>
</organism>
<evidence type="ECO:0000256" key="3">
    <source>
        <dbReference type="ARBA" id="ARBA00022723"/>
    </source>
</evidence>
<evidence type="ECO:0000313" key="7">
    <source>
        <dbReference type="Proteomes" id="UP000095409"/>
    </source>
</evidence>
<dbReference type="Proteomes" id="UP000095409">
    <property type="component" value="Unassembled WGS sequence"/>
</dbReference>
<accession>A0A174DGF3</accession>
<dbReference type="GO" id="GO:0002161">
    <property type="term" value="F:aminoacyl-tRNA deacylase activity"/>
    <property type="evidence" value="ECO:0007669"/>
    <property type="project" value="UniProtKB-ARBA"/>
</dbReference>
<evidence type="ECO:0000256" key="1">
    <source>
        <dbReference type="ARBA" id="ARBA00001947"/>
    </source>
</evidence>
<dbReference type="AlphaFoldDB" id="A0A174DGF3"/>
<keyword evidence="6" id="KW-0436">Ligase</keyword>
<dbReference type="SUPFAM" id="SSF50447">
    <property type="entry name" value="Translation proteins"/>
    <property type="match status" value="1"/>
</dbReference>
<evidence type="ECO:0000259" key="5">
    <source>
        <dbReference type="PROSITE" id="PS50860"/>
    </source>
</evidence>
<keyword evidence="4" id="KW-0862">Zinc</keyword>
<comment type="subcellular location">
    <subcellularLocation>
        <location evidence="2">Cytoplasm</location>
    </subcellularLocation>
</comment>
<dbReference type="PROSITE" id="PS50860">
    <property type="entry name" value="AA_TRNA_LIGASE_II_ALA"/>
    <property type="match status" value="1"/>
</dbReference>
<dbReference type="EC" id="6.1.1.7" evidence="6"/>
<protein>
    <submittedName>
        <fullName evidence="6">Alanine--tRNA ligase</fullName>
        <ecNumber evidence="6">6.1.1.7</ecNumber>
    </submittedName>
</protein>